<dbReference type="AlphaFoldDB" id="A0A1F5ZUA2"/>
<evidence type="ECO:0000313" key="6">
    <source>
        <dbReference type="Proteomes" id="UP000176253"/>
    </source>
</evidence>
<dbReference type="Proteomes" id="UP000176253">
    <property type="component" value="Unassembled WGS sequence"/>
</dbReference>
<evidence type="ECO:0000256" key="2">
    <source>
        <dbReference type="ARBA" id="ARBA00023163"/>
    </source>
</evidence>
<evidence type="ECO:0000256" key="1">
    <source>
        <dbReference type="ARBA" id="ARBA00023015"/>
    </source>
</evidence>
<dbReference type="EMBL" id="MFJM01000061">
    <property type="protein sequence ID" value="OGG16040.1"/>
    <property type="molecule type" value="Genomic_DNA"/>
</dbReference>
<dbReference type="SUPFAM" id="SSF54534">
    <property type="entry name" value="FKBP-like"/>
    <property type="match status" value="1"/>
</dbReference>
<accession>A0A1F5ZUA2</accession>
<keyword evidence="1" id="KW-0805">Transcription regulation</keyword>
<dbReference type="PANTHER" id="PTHR30437">
    <property type="entry name" value="TRANSCRIPTION ELONGATION FACTOR GREA"/>
    <property type="match status" value="1"/>
</dbReference>
<dbReference type="PIRSF" id="PIRSF006092">
    <property type="entry name" value="GreA_GreB"/>
    <property type="match status" value="1"/>
</dbReference>
<evidence type="ECO:0000259" key="3">
    <source>
        <dbReference type="Pfam" id="PF01272"/>
    </source>
</evidence>
<dbReference type="Gene3D" id="1.10.287.180">
    <property type="entry name" value="Transcription elongation factor, GreA/GreB, N-terminal domain"/>
    <property type="match status" value="1"/>
</dbReference>
<gene>
    <name evidence="5" type="ORF">A3D78_01320</name>
</gene>
<dbReference type="GO" id="GO:0006354">
    <property type="term" value="P:DNA-templated transcription elongation"/>
    <property type="evidence" value="ECO:0007669"/>
    <property type="project" value="TreeGrafter"/>
</dbReference>
<evidence type="ECO:0000313" key="5">
    <source>
        <dbReference type="EMBL" id="OGG16040.1"/>
    </source>
</evidence>
<dbReference type="GO" id="GO:0003677">
    <property type="term" value="F:DNA binding"/>
    <property type="evidence" value="ECO:0007669"/>
    <property type="project" value="InterPro"/>
</dbReference>
<organism evidence="5 6">
    <name type="scientific">Candidatus Gottesmanbacteria bacterium RIFCSPHIGHO2_02_FULL_39_14</name>
    <dbReference type="NCBI Taxonomy" id="1798383"/>
    <lineage>
        <taxon>Bacteria</taxon>
        <taxon>Candidatus Gottesmaniibacteriota</taxon>
    </lineage>
</organism>
<dbReference type="Gene3D" id="3.10.50.30">
    <property type="entry name" value="Transcription elongation factor, GreA/GreB, C-terminal domain"/>
    <property type="match status" value="1"/>
</dbReference>
<dbReference type="InterPro" id="IPR023459">
    <property type="entry name" value="Tscrpt_elong_fac_GreA/B_fam"/>
</dbReference>
<dbReference type="Pfam" id="PF03449">
    <property type="entry name" value="GreA_GreB_N"/>
    <property type="match status" value="1"/>
</dbReference>
<protein>
    <recommendedName>
        <fullName evidence="7">Transcription elongation factor GreA</fullName>
    </recommendedName>
</protein>
<dbReference type="InterPro" id="IPR001437">
    <property type="entry name" value="Tscrpt_elong_fac_GreA/B_C"/>
</dbReference>
<dbReference type="GO" id="GO:0032784">
    <property type="term" value="P:regulation of DNA-templated transcription elongation"/>
    <property type="evidence" value="ECO:0007669"/>
    <property type="project" value="InterPro"/>
</dbReference>
<feature type="domain" description="Transcription elongation factor GreA/GreB C-terminal" evidence="3">
    <location>
        <begin position="81"/>
        <end position="151"/>
    </location>
</feature>
<comment type="caution">
    <text evidence="5">The sequence shown here is derived from an EMBL/GenBank/DDBJ whole genome shotgun (WGS) entry which is preliminary data.</text>
</comment>
<dbReference type="SUPFAM" id="SSF46557">
    <property type="entry name" value="GreA transcript cleavage protein, N-terminal domain"/>
    <property type="match status" value="1"/>
</dbReference>
<dbReference type="InterPro" id="IPR036805">
    <property type="entry name" value="Tscrpt_elong_fac_GreA/B_N_sf"/>
</dbReference>
<evidence type="ECO:0008006" key="7">
    <source>
        <dbReference type="Google" id="ProtNLM"/>
    </source>
</evidence>
<dbReference type="GO" id="GO:0070063">
    <property type="term" value="F:RNA polymerase binding"/>
    <property type="evidence" value="ECO:0007669"/>
    <property type="project" value="InterPro"/>
</dbReference>
<feature type="domain" description="Transcription elongation factor GreA/GreB N-terminal" evidence="4">
    <location>
        <begin position="5"/>
        <end position="71"/>
    </location>
</feature>
<dbReference type="STRING" id="1798383.A3D78_01320"/>
<dbReference type="PANTHER" id="PTHR30437:SF4">
    <property type="entry name" value="TRANSCRIPTION ELONGATION FACTOR GREA"/>
    <property type="match status" value="1"/>
</dbReference>
<dbReference type="InterPro" id="IPR022691">
    <property type="entry name" value="Tscrpt_elong_fac_GreA/B_N"/>
</dbReference>
<sequence>MTSIIPFTADGMEKIKVEKETLLLKRKDKVDSLRIAREMGDLSENAAYKVARMELSSLDSRVRYLSYLIRAGKVQSAPIIGKIGIGSKITILQDKKNLVFEIVGSFESNPAKGKISHLSPLGKALMGKAAEDKITVNTPGGSISYKIISVQN</sequence>
<dbReference type="InterPro" id="IPR036953">
    <property type="entry name" value="GreA/GreB_C_sf"/>
</dbReference>
<evidence type="ECO:0000259" key="4">
    <source>
        <dbReference type="Pfam" id="PF03449"/>
    </source>
</evidence>
<keyword evidence="2" id="KW-0804">Transcription</keyword>
<reference evidence="5 6" key="1">
    <citation type="journal article" date="2016" name="Nat. Commun.">
        <title>Thousands of microbial genomes shed light on interconnected biogeochemical processes in an aquifer system.</title>
        <authorList>
            <person name="Anantharaman K."/>
            <person name="Brown C.T."/>
            <person name="Hug L.A."/>
            <person name="Sharon I."/>
            <person name="Castelle C.J."/>
            <person name="Probst A.J."/>
            <person name="Thomas B.C."/>
            <person name="Singh A."/>
            <person name="Wilkins M.J."/>
            <person name="Karaoz U."/>
            <person name="Brodie E.L."/>
            <person name="Williams K.H."/>
            <person name="Hubbard S.S."/>
            <person name="Banfield J.F."/>
        </authorList>
    </citation>
    <scope>NUCLEOTIDE SEQUENCE [LARGE SCALE GENOMIC DNA]</scope>
</reference>
<name>A0A1F5ZUA2_9BACT</name>
<proteinExistence type="predicted"/>
<dbReference type="Pfam" id="PF01272">
    <property type="entry name" value="GreA_GreB"/>
    <property type="match status" value="1"/>
</dbReference>